<dbReference type="SUPFAM" id="SSF51905">
    <property type="entry name" value="FAD/NAD(P)-binding domain"/>
    <property type="match status" value="1"/>
</dbReference>
<name>A0ABV0GCT9_9BURK</name>
<reference evidence="3 4" key="1">
    <citation type="submission" date="2024-05" db="EMBL/GenBank/DDBJ databases">
        <title>Roseateles sp. 2.12 16S ribosomal RNA gene Genome sequencing and assembly.</title>
        <authorList>
            <person name="Woo H."/>
        </authorList>
    </citation>
    <scope>NUCLEOTIDE SEQUENCE [LARGE SCALE GENOMIC DNA]</scope>
    <source>
        <strain evidence="3 4">2.12</strain>
    </source>
</reference>
<dbReference type="RefSeq" id="WP_347608831.1">
    <property type="nucleotide sequence ID" value="NZ_JBDPZC010000003.1"/>
</dbReference>
<evidence type="ECO:0000259" key="2">
    <source>
        <dbReference type="Pfam" id="PF01266"/>
    </source>
</evidence>
<protein>
    <submittedName>
        <fullName evidence="3">FAD-dependent oxidoreductase</fullName>
    </submittedName>
</protein>
<keyword evidence="1" id="KW-0560">Oxidoreductase</keyword>
<dbReference type="PANTHER" id="PTHR13847">
    <property type="entry name" value="SARCOSINE DEHYDROGENASE-RELATED"/>
    <property type="match status" value="1"/>
</dbReference>
<dbReference type="Gene3D" id="3.30.9.10">
    <property type="entry name" value="D-Amino Acid Oxidase, subunit A, domain 2"/>
    <property type="match status" value="2"/>
</dbReference>
<dbReference type="Gene3D" id="3.50.50.60">
    <property type="entry name" value="FAD/NAD(P)-binding domain"/>
    <property type="match status" value="3"/>
</dbReference>
<evidence type="ECO:0000313" key="4">
    <source>
        <dbReference type="Proteomes" id="UP001462640"/>
    </source>
</evidence>
<gene>
    <name evidence="3" type="ORF">ABDJ40_08795</name>
</gene>
<proteinExistence type="predicted"/>
<sequence length="433" mass="46007">MEVAIVGAGLTGVHAALELAAQGHAVVVFERSGSVAAESSFAQGGLCAPALSPVWGALCGTQALALQSSGLSEAGWRWAARQARGKGWTEARQTALLTLARQSLARSTLLRKQLQLEHERSEGLLLLMRDEAQARKAQPLVERWQGAGLAHQWLDAEACRRLEPGLSPDTPLHGGWQLNEAEACNGRELCLLLKQAAQRLGAHFMFHTEVRALQAGRRPALTHGPAAQTGIAAAALRQEVLAASGPSTLPSPREVQTHSFDAIVLCGAQPADPLLAQLGLKPALRQVWGRTLTAPLRQLEAFPDLGPRANLVDDRHQLSLSRLGQRVRVSGGASLQAPSRGDKGFEQLHEVLHDWFPGAIQPQQAQHWQGSRLMLADSLPLLGASGAEGIWLNLAQGGQGAALAAGAAQLMAALIGGRDPGWDLSPFSAERLR</sequence>
<keyword evidence="4" id="KW-1185">Reference proteome</keyword>
<accession>A0ABV0GCT9</accession>
<feature type="domain" description="FAD dependent oxidoreductase" evidence="2">
    <location>
        <begin position="3"/>
        <end position="414"/>
    </location>
</feature>
<organism evidence="3 4">
    <name type="scientific">Roseateles flavus</name>
    <dbReference type="NCBI Taxonomy" id="3149041"/>
    <lineage>
        <taxon>Bacteria</taxon>
        <taxon>Pseudomonadati</taxon>
        <taxon>Pseudomonadota</taxon>
        <taxon>Betaproteobacteria</taxon>
        <taxon>Burkholderiales</taxon>
        <taxon>Sphaerotilaceae</taxon>
        <taxon>Roseateles</taxon>
    </lineage>
</organism>
<evidence type="ECO:0000313" key="3">
    <source>
        <dbReference type="EMBL" id="MEO3712864.1"/>
    </source>
</evidence>
<dbReference type="Proteomes" id="UP001462640">
    <property type="component" value="Unassembled WGS sequence"/>
</dbReference>
<evidence type="ECO:0000256" key="1">
    <source>
        <dbReference type="ARBA" id="ARBA00023002"/>
    </source>
</evidence>
<dbReference type="InterPro" id="IPR036188">
    <property type="entry name" value="FAD/NAD-bd_sf"/>
</dbReference>
<dbReference type="InterPro" id="IPR006076">
    <property type="entry name" value="FAD-dep_OxRdtase"/>
</dbReference>
<dbReference type="PANTHER" id="PTHR13847:SF289">
    <property type="entry name" value="GLYCINE OXIDASE"/>
    <property type="match status" value="1"/>
</dbReference>
<dbReference type="Pfam" id="PF01266">
    <property type="entry name" value="DAO"/>
    <property type="match status" value="1"/>
</dbReference>
<comment type="caution">
    <text evidence="3">The sequence shown here is derived from an EMBL/GenBank/DDBJ whole genome shotgun (WGS) entry which is preliminary data.</text>
</comment>
<dbReference type="EMBL" id="JBDPZC010000003">
    <property type="protein sequence ID" value="MEO3712864.1"/>
    <property type="molecule type" value="Genomic_DNA"/>
</dbReference>